<proteinExistence type="predicted"/>
<gene>
    <name evidence="3" type="ORF">SAMN05421753_11192</name>
</gene>
<sequence>MVPSLESGGVERGTLEVNDELVRQGHRSIVISGGGRLVPQLIKDGGEHVTWNIGKKSLLSLKWVWPLRKLLRDENVHIVHARSRVPAWIAWLAWRGMSKKQRPRFITTAHGLYSVNRYSAIMASGERVISISEAVDQYLRTSYPKLDPSRIRLIPRGIDPDEFPRGYQPSSQWLDQWYKDYPQLIGRPVVSLVGRMTRYKGHHEFLEIIDRLRREVPDVHALIVGAEDPRRQGYASEIREHVRREKLESNVTFAGHRSDIREIYAVSNVIMALSSKPPEAFGRATVEALNIGTPVVGWDSGGTSELLRHIYPQGLVPPGNIEQAVEKVKQVLAEGASLPSDHPYLKHYMLQKTLALYEEMAA</sequence>
<feature type="domain" description="Glycosyltransferase subfamily 4-like N-terminal" evidence="2">
    <location>
        <begin position="8"/>
        <end position="161"/>
    </location>
</feature>
<dbReference type="Pfam" id="PF13439">
    <property type="entry name" value="Glyco_transf_4"/>
    <property type="match status" value="1"/>
</dbReference>
<dbReference type="PANTHER" id="PTHR12526:SF638">
    <property type="entry name" value="SPORE COAT PROTEIN SA"/>
    <property type="match status" value="1"/>
</dbReference>
<protein>
    <submittedName>
        <fullName evidence="3">Glycosyltransferase involved in cell wall bisynthesis</fullName>
    </submittedName>
</protein>
<evidence type="ECO:0000313" key="4">
    <source>
        <dbReference type="Proteomes" id="UP000199518"/>
    </source>
</evidence>
<dbReference type="Gene3D" id="3.40.50.2000">
    <property type="entry name" value="Glycogen Phosphorylase B"/>
    <property type="match status" value="2"/>
</dbReference>
<dbReference type="InterPro" id="IPR001296">
    <property type="entry name" value="Glyco_trans_1"/>
</dbReference>
<accession>A0A1I3K251</accession>
<dbReference type="EMBL" id="FOQD01000011">
    <property type="protein sequence ID" value="SFI66504.1"/>
    <property type="molecule type" value="Genomic_DNA"/>
</dbReference>
<evidence type="ECO:0000259" key="2">
    <source>
        <dbReference type="Pfam" id="PF13439"/>
    </source>
</evidence>
<keyword evidence="3" id="KW-0808">Transferase</keyword>
<organism evidence="3 4">
    <name type="scientific">Planctomicrobium piriforme</name>
    <dbReference type="NCBI Taxonomy" id="1576369"/>
    <lineage>
        <taxon>Bacteria</taxon>
        <taxon>Pseudomonadati</taxon>
        <taxon>Planctomycetota</taxon>
        <taxon>Planctomycetia</taxon>
        <taxon>Planctomycetales</taxon>
        <taxon>Planctomycetaceae</taxon>
        <taxon>Planctomicrobium</taxon>
    </lineage>
</organism>
<name>A0A1I3K251_9PLAN</name>
<dbReference type="STRING" id="1576369.SAMN05421753_11192"/>
<dbReference type="GO" id="GO:0016757">
    <property type="term" value="F:glycosyltransferase activity"/>
    <property type="evidence" value="ECO:0007669"/>
    <property type="project" value="InterPro"/>
</dbReference>
<dbReference type="Proteomes" id="UP000199518">
    <property type="component" value="Unassembled WGS sequence"/>
</dbReference>
<evidence type="ECO:0000259" key="1">
    <source>
        <dbReference type="Pfam" id="PF00534"/>
    </source>
</evidence>
<dbReference type="CDD" id="cd03819">
    <property type="entry name" value="GT4_WavL-like"/>
    <property type="match status" value="1"/>
</dbReference>
<dbReference type="Pfam" id="PF00534">
    <property type="entry name" value="Glycos_transf_1"/>
    <property type="match status" value="1"/>
</dbReference>
<keyword evidence="4" id="KW-1185">Reference proteome</keyword>
<dbReference type="InterPro" id="IPR028098">
    <property type="entry name" value="Glyco_trans_4-like_N"/>
</dbReference>
<reference evidence="4" key="1">
    <citation type="submission" date="2016-10" db="EMBL/GenBank/DDBJ databases">
        <authorList>
            <person name="Varghese N."/>
            <person name="Submissions S."/>
        </authorList>
    </citation>
    <scope>NUCLEOTIDE SEQUENCE [LARGE SCALE GENOMIC DNA]</scope>
    <source>
        <strain evidence="4">DSM 26348</strain>
    </source>
</reference>
<feature type="domain" description="Glycosyl transferase family 1" evidence="1">
    <location>
        <begin position="187"/>
        <end position="335"/>
    </location>
</feature>
<dbReference type="AlphaFoldDB" id="A0A1I3K251"/>
<dbReference type="PANTHER" id="PTHR12526">
    <property type="entry name" value="GLYCOSYLTRANSFERASE"/>
    <property type="match status" value="1"/>
</dbReference>
<dbReference type="SUPFAM" id="SSF53756">
    <property type="entry name" value="UDP-Glycosyltransferase/glycogen phosphorylase"/>
    <property type="match status" value="1"/>
</dbReference>
<evidence type="ECO:0000313" key="3">
    <source>
        <dbReference type="EMBL" id="SFI66504.1"/>
    </source>
</evidence>